<accession>A0A370GXW1</accession>
<reference evidence="1 2" key="1">
    <citation type="submission" date="2018-07" db="EMBL/GenBank/DDBJ databases">
        <title>Genomic Encyclopedia of Type Strains, Phase IV (KMG-IV): sequencing the most valuable type-strain genomes for metagenomic binning, comparative biology and taxonomic classification.</title>
        <authorList>
            <person name="Goeker M."/>
        </authorList>
    </citation>
    <scope>NUCLEOTIDE SEQUENCE [LARGE SCALE GENOMIC DNA]</scope>
    <source>
        <strain evidence="1 2">DSM 16500</strain>
    </source>
</reference>
<evidence type="ECO:0000313" key="1">
    <source>
        <dbReference type="EMBL" id="RDI48116.1"/>
    </source>
</evidence>
<gene>
    <name evidence="1" type="ORF">C8D86_10381</name>
</gene>
<proteinExistence type="predicted"/>
<sequence>MAFDRSAEEKKEKVIVHSWDFDGMLASETYYQEMEKLLKKKAESNGQLTEQDFEALAEIIIRHEAYQGFFDDRFKDKGDAEHILYVGSNRQGRKKDLENGFKKNVTSLTSFPFYAALAKKLSEHYGYEIKLDKLLLEDIAEGNKPGATFDEVSKTYLGHTLLDPDKSRETLTQSLKITDSSPSDYTDEEKGLLIYTQMHHAKKKYGKNREVEFDFADDRADILEKLAQMYGKGNEHLVPVRLMLSQFIPPDREKLSGEKEFSSQPIDPQNKEHNVDPAPFLTYLGLLANCREKVRTGAHMMLDLYDEDNYVKGDITFGNLGKTVEEHRFKHNQQYNQQNFIREVINLLNQVEKKSKGIVEMKELLAGVKEEYKYKTPADKIKGLQAIATKRLSKLHMGSQSEKDKGKFKLFNFKKSRDEFNEKLYDILKNMDVNNPDVTLILKLQDELQKRLEGSPRPDKRQ</sequence>
<dbReference type="Proteomes" id="UP000254720">
    <property type="component" value="Unassembled WGS sequence"/>
</dbReference>
<evidence type="ECO:0000313" key="2">
    <source>
        <dbReference type="Proteomes" id="UP000254720"/>
    </source>
</evidence>
<keyword evidence="2" id="KW-1185">Reference proteome</keyword>
<dbReference type="EMBL" id="QQAX01000003">
    <property type="protein sequence ID" value="RDI48116.1"/>
    <property type="molecule type" value="Genomic_DNA"/>
</dbReference>
<dbReference type="RefSeq" id="WP_114833594.1">
    <property type="nucleotide sequence ID" value="NZ_LR699114.1"/>
</dbReference>
<dbReference type="AlphaFoldDB" id="A0A370GXW1"/>
<comment type="caution">
    <text evidence="1">The sequence shown here is derived from an EMBL/GenBank/DDBJ whole genome shotgun (WGS) entry which is preliminary data.</text>
</comment>
<organism evidence="1 2">
    <name type="scientific">Aquicella lusitana</name>
    <dbReference type="NCBI Taxonomy" id="254246"/>
    <lineage>
        <taxon>Bacteria</taxon>
        <taxon>Pseudomonadati</taxon>
        <taxon>Pseudomonadota</taxon>
        <taxon>Gammaproteobacteria</taxon>
        <taxon>Legionellales</taxon>
        <taxon>Coxiellaceae</taxon>
        <taxon>Aquicella</taxon>
    </lineage>
</organism>
<protein>
    <submittedName>
        <fullName evidence="1">Uncharacterized protein</fullName>
    </submittedName>
</protein>
<name>A0A370GXW1_9COXI</name>